<evidence type="ECO:0000256" key="3">
    <source>
        <dbReference type="ARBA" id="ARBA00009014"/>
    </source>
</evidence>
<evidence type="ECO:0000256" key="7">
    <source>
        <dbReference type="ARBA" id="ARBA00022741"/>
    </source>
</evidence>
<protein>
    <recommendedName>
        <fullName evidence="11">Probable nicotinate-nucleotide adenylyltransferase</fullName>
        <ecNumber evidence="11">2.7.7.18</ecNumber>
    </recommendedName>
    <alternativeName>
        <fullName evidence="11">Deamido-NAD(+) diphosphorylase</fullName>
    </alternativeName>
    <alternativeName>
        <fullName evidence="11">Deamido-NAD(+) pyrophosphorylase</fullName>
    </alternativeName>
    <alternativeName>
        <fullName evidence="11">Nicotinate mononucleotide adenylyltransferase</fullName>
        <shortName evidence="11">NaMN adenylyltransferase</shortName>
    </alternativeName>
</protein>
<keyword evidence="6 11" id="KW-0548">Nucleotidyltransferase</keyword>
<keyword evidence="14" id="KW-1185">Reference proteome</keyword>
<keyword evidence="4 11" id="KW-0662">Pyridine nucleotide biosynthesis</keyword>
<evidence type="ECO:0000256" key="8">
    <source>
        <dbReference type="ARBA" id="ARBA00022840"/>
    </source>
</evidence>
<dbReference type="PANTHER" id="PTHR39321:SF3">
    <property type="entry name" value="PHOSPHOPANTETHEINE ADENYLYLTRANSFERASE"/>
    <property type="match status" value="1"/>
</dbReference>
<sequence>MSTAPAIRAYLGGSFNPVHYSHIQMAMYVYQCLAPIAAAQQRPLHVSLLPNARSPFKEQSLDPAHRLAMLTLAIENTPLQISELELWQTPPVYSIDSVRTLHECYPNDSLIFIMGMDSARSLDKWKNGLELTDYVHLWIFNRSNSANFLPMNDVMTANERIDHFSTQDIAHLITELPSALQGQITHRPTELTRVLNTFAETGKPLQNCAKGRIYIDPRPVTALSSTQIRKQLHTIPTITDNPPNLLAKWLNPTVYQYIIAHQLYSAV</sequence>
<gene>
    <name evidence="11" type="primary">nadD</name>
    <name evidence="13" type="ORF">AOC03_07515</name>
</gene>
<evidence type="ECO:0000256" key="5">
    <source>
        <dbReference type="ARBA" id="ARBA00022679"/>
    </source>
</evidence>
<keyword evidence="5 11" id="KW-0808">Transferase</keyword>
<dbReference type="PANTHER" id="PTHR39321">
    <property type="entry name" value="NICOTINATE-NUCLEOTIDE ADENYLYLTRANSFERASE-RELATED"/>
    <property type="match status" value="1"/>
</dbReference>
<evidence type="ECO:0000259" key="12">
    <source>
        <dbReference type="Pfam" id="PF01467"/>
    </source>
</evidence>
<dbReference type="AlphaFoldDB" id="A0A0M3V927"/>
<dbReference type="Gene3D" id="3.40.50.620">
    <property type="entry name" value="HUPs"/>
    <property type="match status" value="1"/>
</dbReference>
<dbReference type="Proteomes" id="UP000059847">
    <property type="component" value="Chromosome"/>
</dbReference>
<evidence type="ECO:0000256" key="4">
    <source>
        <dbReference type="ARBA" id="ARBA00022642"/>
    </source>
</evidence>
<dbReference type="Pfam" id="PF01467">
    <property type="entry name" value="CTP_transf_like"/>
    <property type="match status" value="1"/>
</dbReference>
<comment type="catalytic activity">
    <reaction evidence="10 11">
        <text>nicotinate beta-D-ribonucleotide + ATP + H(+) = deamido-NAD(+) + diphosphate</text>
        <dbReference type="Rhea" id="RHEA:22860"/>
        <dbReference type="ChEBI" id="CHEBI:15378"/>
        <dbReference type="ChEBI" id="CHEBI:30616"/>
        <dbReference type="ChEBI" id="CHEBI:33019"/>
        <dbReference type="ChEBI" id="CHEBI:57502"/>
        <dbReference type="ChEBI" id="CHEBI:58437"/>
        <dbReference type="EC" id="2.7.7.18"/>
    </reaction>
</comment>
<evidence type="ECO:0000256" key="11">
    <source>
        <dbReference type="HAMAP-Rule" id="MF_00244"/>
    </source>
</evidence>
<evidence type="ECO:0000256" key="6">
    <source>
        <dbReference type="ARBA" id="ARBA00022695"/>
    </source>
</evidence>
<evidence type="ECO:0000256" key="10">
    <source>
        <dbReference type="ARBA" id="ARBA00048721"/>
    </source>
</evidence>
<feature type="domain" description="Cytidyltransferase-like" evidence="12">
    <location>
        <begin position="10"/>
        <end position="169"/>
    </location>
</feature>
<evidence type="ECO:0000256" key="1">
    <source>
        <dbReference type="ARBA" id="ARBA00002324"/>
    </source>
</evidence>
<dbReference type="GO" id="GO:0009435">
    <property type="term" value="P:NAD+ biosynthetic process"/>
    <property type="evidence" value="ECO:0007669"/>
    <property type="project" value="UniProtKB-UniRule"/>
</dbReference>
<dbReference type="EC" id="2.7.7.18" evidence="11"/>
<dbReference type="KEGG" id="pur:AOC03_07515"/>
<dbReference type="SUPFAM" id="SSF52374">
    <property type="entry name" value="Nucleotidylyl transferase"/>
    <property type="match status" value="1"/>
</dbReference>
<comment type="pathway">
    <text evidence="2 11">Cofactor biosynthesis; NAD(+) biosynthesis; deamido-NAD(+) from nicotinate D-ribonucleotide: step 1/1.</text>
</comment>
<name>A0A0M3V927_9GAMM</name>
<evidence type="ECO:0000256" key="9">
    <source>
        <dbReference type="ARBA" id="ARBA00023027"/>
    </source>
</evidence>
<proteinExistence type="inferred from homology"/>
<dbReference type="HAMAP" id="MF_00244">
    <property type="entry name" value="NaMN_adenylyltr"/>
    <property type="match status" value="1"/>
</dbReference>
<dbReference type="EMBL" id="CP012678">
    <property type="protein sequence ID" value="ALF59907.1"/>
    <property type="molecule type" value="Genomic_DNA"/>
</dbReference>
<dbReference type="InterPro" id="IPR005248">
    <property type="entry name" value="NadD/NMNAT"/>
</dbReference>
<comment type="function">
    <text evidence="1 11">Catalyzes the reversible adenylation of nicotinate mononucleotide (NaMN) to nicotinic acid adenine dinucleotide (NaAD).</text>
</comment>
<dbReference type="InterPro" id="IPR014729">
    <property type="entry name" value="Rossmann-like_a/b/a_fold"/>
</dbReference>
<dbReference type="UniPathway" id="UPA00253">
    <property type="reaction ID" value="UER00332"/>
</dbReference>
<keyword evidence="8 11" id="KW-0067">ATP-binding</keyword>
<evidence type="ECO:0000313" key="14">
    <source>
        <dbReference type="Proteomes" id="UP000059847"/>
    </source>
</evidence>
<dbReference type="GO" id="GO:0005524">
    <property type="term" value="F:ATP binding"/>
    <property type="evidence" value="ECO:0007669"/>
    <property type="project" value="UniProtKB-KW"/>
</dbReference>
<dbReference type="RefSeq" id="WP_062534732.1">
    <property type="nucleotide sequence ID" value="NZ_CP012678.1"/>
</dbReference>
<dbReference type="InterPro" id="IPR004821">
    <property type="entry name" value="Cyt_trans-like"/>
</dbReference>
<keyword evidence="9 11" id="KW-0520">NAD</keyword>
<dbReference type="STRING" id="45610.AOC03_07515"/>
<organism evidence="13 14">
    <name type="scientific">Psychrobacter urativorans</name>
    <dbReference type="NCBI Taxonomy" id="45610"/>
    <lineage>
        <taxon>Bacteria</taxon>
        <taxon>Pseudomonadati</taxon>
        <taxon>Pseudomonadota</taxon>
        <taxon>Gammaproteobacteria</taxon>
        <taxon>Moraxellales</taxon>
        <taxon>Moraxellaceae</taxon>
        <taxon>Psychrobacter</taxon>
    </lineage>
</organism>
<evidence type="ECO:0000313" key="13">
    <source>
        <dbReference type="EMBL" id="ALF59907.1"/>
    </source>
</evidence>
<dbReference type="GO" id="GO:0004515">
    <property type="term" value="F:nicotinate-nucleotide adenylyltransferase activity"/>
    <property type="evidence" value="ECO:0007669"/>
    <property type="project" value="UniProtKB-UniRule"/>
</dbReference>
<keyword evidence="7 11" id="KW-0547">Nucleotide-binding</keyword>
<comment type="similarity">
    <text evidence="3 11">Belongs to the NadD family.</text>
</comment>
<dbReference type="CDD" id="cd02165">
    <property type="entry name" value="NMNAT"/>
    <property type="match status" value="1"/>
</dbReference>
<dbReference type="OrthoDB" id="5295945at2"/>
<accession>A0A0M3V927</accession>
<evidence type="ECO:0000256" key="2">
    <source>
        <dbReference type="ARBA" id="ARBA00005019"/>
    </source>
</evidence>
<reference evidence="13 14" key="1">
    <citation type="submission" date="2015-09" db="EMBL/GenBank/DDBJ databases">
        <title>Complete genome of Psychrobacter urativorans R10.10B.</title>
        <authorList>
            <person name="See-Too W.S."/>
            <person name="Chan K.G."/>
        </authorList>
    </citation>
    <scope>NUCLEOTIDE SEQUENCE [LARGE SCALE GENOMIC DNA]</scope>
    <source>
        <strain evidence="13 14">R10.10B</strain>
    </source>
</reference>